<dbReference type="AlphaFoldDB" id="A0A0A0F4E8"/>
<dbReference type="Proteomes" id="UP000029989">
    <property type="component" value="Unassembled WGS sequence"/>
</dbReference>
<feature type="compositionally biased region" description="Pro residues" evidence="1">
    <location>
        <begin position="160"/>
        <end position="171"/>
    </location>
</feature>
<protein>
    <submittedName>
        <fullName evidence="2">Uncharacterized protein</fullName>
    </submittedName>
</protein>
<accession>A0A0A0F4E8</accession>
<keyword evidence="3" id="KW-1185">Reference proteome</keyword>
<evidence type="ECO:0000256" key="1">
    <source>
        <dbReference type="SAM" id="MobiDB-lite"/>
    </source>
</evidence>
<name>A0A0A0F4E8_9GAMM</name>
<dbReference type="EMBL" id="AVPT01000001">
    <property type="protein sequence ID" value="KGM57724.1"/>
    <property type="molecule type" value="Genomic_DNA"/>
</dbReference>
<sequence length="171" mass="18684">MGQNHASIHFTPEQWTAVGTAFTALREAIEPVLVSLGADQRRRLVKMGDGSEPFCRQALEVMTQNSHLMPRSLDIDEMRRDLETHDALQAVSVQLTRLMERVRDTDTALGSDVMMAALEGYAFLKVAGKTEGVEGLRKQLGRRFEANGQRGDAAAEAEPDPAPALPEPATA</sequence>
<dbReference type="STRING" id="913325.N799_00645"/>
<evidence type="ECO:0000313" key="3">
    <source>
        <dbReference type="Proteomes" id="UP000029989"/>
    </source>
</evidence>
<feature type="region of interest" description="Disordered" evidence="1">
    <location>
        <begin position="143"/>
        <end position="171"/>
    </location>
</feature>
<reference evidence="2 3" key="1">
    <citation type="journal article" date="2015" name="Stand. Genomic Sci.">
        <title>Genomic information of the arsenic-resistant bacterium Lysobacter arseniciresistens type strain ZS79(T) and comparison of Lysobacter draft genomes.</title>
        <authorList>
            <person name="Liu L."/>
            <person name="Zhang S."/>
            <person name="Luo M."/>
            <person name="Wang G."/>
        </authorList>
    </citation>
    <scope>NUCLEOTIDE SEQUENCE [LARGE SCALE GENOMIC DNA]</scope>
    <source>
        <strain evidence="2 3">ZS79</strain>
    </source>
</reference>
<proteinExistence type="predicted"/>
<evidence type="ECO:0000313" key="2">
    <source>
        <dbReference type="EMBL" id="KGM57724.1"/>
    </source>
</evidence>
<dbReference type="RefSeq" id="WP_036206312.1">
    <property type="nucleotide sequence ID" value="NZ_AVPT01000001.1"/>
</dbReference>
<comment type="caution">
    <text evidence="2">The sequence shown here is derived from an EMBL/GenBank/DDBJ whole genome shotgun (WGS) entry which is preliminary data.</text>
</comment>
<gene>
    <name evidence="2" type="ORF">N799_00645</name>
</gene>
<organism evidence="2 3">
    <name type="scientific">Lysobacter arseniciresistens ZS79</name>
    <dbReference type="NCBI Taxonomy" id="913325"/>
    <lineage>
        <taxon>Bacteria</taxon>
        <taxon>Pseudomonadati</taxon>
        <taxon>Pseudomonadota</taxon>
        <taxon>Gammaproteobacteria</taxon>
        <taxon>Lysobacterales</taxon>
        <taxon>Lysobacteraceae</taxon>
        <taxon>Novilysobacter</taxon>
    </lineage>
</organism>
<dbReference type="eggNOG" id="ENOG5030AUS">
    <property type="taxonomic scope" value="Bacteria"/>
</dbReference>